<feature type="transmembrane region" description="Helical" evidence="1">
    <location>
        <begin position="157"/>
        <end position="184"/>
    </location>
</feature>
<dbReference type="EMBL" id="VUMH01000002">
    <property type="protein sequence ID" value="MSS26847.1"/>
    <property type="molecule type" value="Genomic_DNA"/>
</dbReference>
<dbReference type="RefSeq" id="WP_154508697.1">
    <property type="nucleotide sequence ID" value="NZ_VUMH01000002.1"/>
</dbReference>
<evidence type="ECO:0000256" key="1">
    <source>
        <dbReference type="SAM" id="Phobius"/>
    </source>
</evidence>
<organism evidence="2 3">
    <name type="scientific">Desulfovibrio porci</name>
    <dbReference type="NCBI Taxonomy" id="2605782"/>
    <lineage>
        <taxon>Bacteria</taxon>
        <taxon>Pseudomonadati</taxon>
        <taxon>Thermodesulfobacteriota</taxon>
        <taxon>Desulfovibrionia</taxon>
        <taxon>Desulfovibrionales</taxon>
        <taxon>Desulfovibrionaceae</taxon>
        <taxon>Desulfovibrio</taxon>
    </lineage>
</organism>
<dbReference type="AlphaFoldDB" id="A0A6L5XIA3"/>
<evidence type="ECO:0000313" key="3">
    <source>
        <dbReference type="Proteomes" id="UP000477488"/>
    </source>
</evidence>
<feature type="transmembrane region" description="Helical" evidence="1">
    <location>
        <begin position="52"/>
        <end position="73"/>
    </location>
</feature>
<comment type="caution">
    <text evidence="2">The sequence shown here is derived from an EMBL/GenBank/DDBJ whole genome shotgun (WGS) entry which is preliminary data.</text>
</comment>
<feature type="transmembrane region" description="Helical" evidence="1">
    <location>
        <begin position="379"/>
        <end position="398"/>
    </location>
</feature>
<keyword evidence="1" id="KW-0472">Membrane</keyword>
<name>A0A6L5XIA3_9BACT</name>
<dbReference type="GO" id="GO:0016740">
    <property type="term" value="F:transferase activity"/>
    <property type="evidence" value="ECO:0007669"/>
    <property type="project" value="UniProtKB-KW"/>
</dbReference>
<gene>
    <name evidence="2" type="ORF">FYJ44_02060</name>
</gene>
<protein>
    <submittedName>
        <fullName evidence="2">Glycosyltransferase family 39 protein</fullName>
    </submittedName>
</protein>
<proteinExistence type="predicted"/>
<dbReference type="Proteomes" id="UP000477488">
    <property type="component" value="Unassembled WGS sequence"/>
</dbReference>
<keyword evidence="3" id="KW-1185">Reference proteome</keyword>
<feature type="transmembrane region" description="Helical" evidence="1">
    <location>
        <begin position="301"/>
        <end position="320"/>
    </location>
</feature>
<feature type="transmembrane region" description="Helical" evidence="1">
    <location>
        <begin position="327"/>
        <end position="343"/>
    </location>
</feature>
<evidence type="ECO:0000313" key="2">
    <source>
        <dbReference type="EMBL" id="MSS26847.1"/>
    </source>
</evidence>
<feature type="transmembrane region" description="Helical" evidence="1">
    <location>
        <begin position="349"/>
        <end position="367"/>
    </location>
</feature>
<keyword evidence="1" id="KW-0812">Transmembrane</keyword>
<sequence>MVCRAPRRRGRWNRSIRHYTAKFMVQDSACFSETDREAMSVQYPVYQPRSGVWSLLVVFVSTVCPRLISLGSFPYMDEGFYAYWAQFIHRSLAQGQGLPDAGGFMLYPLLLSWLCALPGNALVWLRLADMLVAAWAGWLFCRLLVRESRSAVGGMLLALAFLTAMNLPAVIQAGFKNSIFAAYIPLFLALDLAREKDERSPSWFAAGVLTALGVLLREPFAIFAVAGAVAVWLGRGPRALWRYVAGGFFGGLLLLALTGLLRGGVAELIQFYVQTGAIYGPEAGRVWHKFVNNGQGALREFWPLLLLTAGAAILFWRQTARGTRGRAWFWLVLALLPLLEPLSKIGFVYHFAVVLPGCAGLCALTWGRVLRVSSRLRRGGVVALCLAWVILLAALPGMGQARMTLDVLGAFPSPVWPERYIPESNTLLAGRAIRAALPPSGTLSISGFMYFLYPVTGALPSGPAMSDLSRTFILAGCDPFRFEKTLCENPPDVLVVGETHGEHSAIFTEALQHAVEKSGLYVRVAEIPIDRKKNYGWIGCAVYRRAVPPPRERIDRALPQGT</sequence>
<keyword evidence="1" id="KW-1133">Transmembrane helix</keyword>
<feature type="transmembrane region" description="Helical" evidence="1">
    <location>
        <begin position="240"/>
        <end position="261"/>
    </location>
</feature>
<keyword evidence="2" id="KW-0808">Transferase</keyword>
<accession>A0A6L5XIA3</accession>
<reference evidence="2 3" key="1">
    <citation type="submission" date="2019-09" db="EMBL/GenBank/DDBJ databases">
        <title>In-depth cultivation of the pig gut microbiome towards novel bacterial diversity and tailored functional studies.</title>
        <authorList>
            <person name="Wylensek D."/>
            <person name="Hitch T.C.A."/>
            <person name="Clavel T."/>
        </authorList>
    </citation>
    <scope>NUCLEOTIDE SEQUENCE [LARGE SCALE GENOMIC DNA]</scope>
    <source>
        <strain evidence="2 3">PG-178-WT-4</strain>
    </source>
</reference>
<feature type="transmembrane region" description="Helical" evidence="1">
    <location>
        <begin position="204"/>
        <end position="233"/>
    </location>
</feature>